<dbReference type="HOGENOM" id="CLU_025617_1_0_2"/>
<accession>I0A0X6</accession>
<dbReference type="eggNOG" id="arCOG04826">
    <property type="taxonomic scope" value="Archaea"/>
</dbReference>
<dbReference type="KEGG" id="ffo:FFONT_0643"/>
<evidence type="ECO:0000313" key="2">
    <source>
        <dbReference type="EMBL" id="AFH42633.1"/>
    </source>
</evidence>
<evidence type="ECO:0000259" key="1">
    <source>
        <dbReference type="Pfam" id="PF04230"/>
    </source>
</evidence>
<dbReference type="Pfam" id="PF04230">
    <property type="entry name" value="PS_pyruv_trans"/>
    <property type="match status" value="1"/>
</dbReference>
<proteinExistence type="predicted"/>
<feature type="domain" description="Polysaccharide pyruvyl transferase" evidence="1">
    <location>
        <begin position="15"/>
        <end position="329"/>
    </location>
</feature>
<gene>
    <name evidence="2" type="ordered locus">FFONT_0643</name>
</gene>
<dbReference type="AlphaFoldDB" id="I0A0X6"/>
<dbReference type="Proteomes" id="UP000007391">
    <property type="component" value="Chromosome"/>
</dbReference>
<evidence type="ECO:0000313" key="3">
    <source>
        <dbReference type="Proteomes" id="UP000007391"/>
    </source>
</evidence>
<sequence>MVSVGVLTFHWANHVGAVLQAYCMQSILSDLGFDVEFINYIPKLESLVKTYSDVLKIPRKYSVIRGLLNLSMFSAFRTIVGELANSLYAYKMERLKNEEFEIFRKSHLKLTKPLTSLTELKQAAEKYDYVVVGSDQVWNPIFLMYSDYAYILPFKTSSKKMALAASIGVDPSNIPNHILNYFRLALRDFDFISVREKRHVSILSKLIGRDIYHIPDPVLLVRSEILSNLEQRVEFPFDEFVMVYNLDPTILPLIDKISEDLGLPVVIYSKPYVFPLSQYLQYRRWGKYVSIYNVGPKGFIYLIKKASYVITNSYHGVILSIRFKKSFAIVPGGVASKVPSRIIDLLEELGLLDRVVSNRLKLINTVKKDIDWDNVNLRVEEMSKNAYTLLREAFKR</sequence>
<keyword evidence="3" id="KW-1185">Reference proteome</keyword>
<reference evidence="3" key="1">
    <citation type="submission" date="2012-03" db="EMBL/GenBank/DDBJ databases">
        <title>Fervidicoccus fontis complete genome analysis confirms its distinct phylogenetic position and predicts its environmental function.</title>
        <authorList>
            <person name="Lebedinsky A.V."/>
            <person name="Mardanov A.V."/>
            <person name="Gumerov V.M."/>
            <person name="Beletsky A.V."/>
            <person name="Kublanov I.V."/>
            <person name="Perevalova A.A."/>
            <person name="Bonch-Osmolovskaya E.A."/>
            <person name="Ravin N.V."/>
            <person name="Skryabin K.G."/>
        </authorList>
    </citation>
    <scope>NUCLEOTIDE SEQUENCE [LARGE SCALE GENOMIC DNA]</scope>
    <source>
        <strain evidence="3">DSM 19380 / VKM B-2539 / Kam940</strain>
    </source>
</reference>
<dbReference type="OrthoDB" id="38261at2157"/>
<dbReference type="InParanoid" id="I0A0X6"/>
<name>I0A0X6_FERFK</name>
<organism evidence="2 3">
    <name type="scientific">Fervidicoccus fontis (strain DSM 19380 / JCM 18336 / VKM B-2539 / Kam940)</name>
    <dbReference type="NCBI Taxonomy" id="1163730"/>
    <lineage>
        <taxon>Archaea</taxon>
        <taxon>Thermoproteota</taxon>
        <taxon>Thermoprotei</taxon>
        <taxon>Fervidicoccales</taxon>
        <taxon>Fervidicoccaceae</taxon>
        <taxon>Fervidicoccus</taxon>
    </lineage>
</organism>
<protein>
    <recommendedName>
        <fullName evidence="1">Polysaccharide pyruvyl transferase domain-containing protein</fullName>
    </recommendedName>
</protein>
<dbReference type="GeneID" id="12449722"/>
<dbReference type="EMBL" id="CP003423">
    <property type="protein sequence ID" value="AFH42633.1"/>
    <property type="molecule type" value="Genomic_DNA"/>
</dbReference>
<dbReference type="STRING" id="1163730.FFONT_0643"/>
<reference evidence="2 3" key="2">
    <citation type="journal article" date="2014" name="Extremophiles">
        <title>Analysis of the complete genome of Fervidococcus fontis confirms the distinct phylogenetic position of the order Fervidicoccales and suggests its environmental function.</title>
        <authorList>
            <person name="Lebedinsky A.V."/>
            <person name="Mardanov A.V."/>
            <person name="Kublanov I.V."/>
            <person name="Gumerov V.M."/>
            <person name="Beletsky A.V."/>
            <person name="Perevalova A.A."/>
            <person name="Bidzhieva S.Kh."/>
            <person name="Bonch-Osmolovskaya E.A."/>
            <person name="Skryabin K.G."/>
            <person name="Ravin N.V."/>
        </authorList>
    </citation>
    <scope>NUCLEOTIDE SEQUENCE [LARGE SCALE GENOMIC DNA]</scope>
    <source>
        <strain evidence="3">DSM 19380 / VKM B-2539 / Kam940</strain>
    </source>
</reference>
<dbReference type="InterPro" id="IPR007345">
    <property type="entry name" value="Polysacch_pyruvyl_Trfase"/>
</dbReference>
<dbReference type="RefSeq" id="WP_014557782.1">
    <property type="nucleotide sequence ID" value="NC_017461.1"/>
</dbReference>